<feature type="compositionally biased region" description="Polar residues" evidence="1">
    <location>
        <begin position="959"/>
        <end position="974"/>
    </location>
</feature>
<dbReference type="Gene3D" id="3.30.70.270">
    <property type="match status" value="1"/>
</dbReference>
<evidence type="ECO:0000259" key="2">
    <source>
        <dbReference type="PROSITE" id="PS50878"/>
    </source>
</evidence>
<feature type="region of interest" description="Disordered" evidence="1">
    <location>
        <begin position="925"/>
        <end position="977"/>
    </location>
</feature>
<proteinExistence type="predicted"/>
<dbReference type="PANTHER" id="PTHR33050">
    <property type="entry name" value="REVERSE TRANSCRIPTASE DOMAIN-CONTAINING PROTEIN"/>
    <property type="match status" value="1"/>
</dbReference>
<keyword evidence="4" id="KW-1185">Reference proteome</keyword>
<gene>
    <name evidence="3" type="ORF">FSP39_019241</name>
</gene>
<evidence type="ECO:0000313" key="3">
    <source>
        <dbReference type="EMBL" id="KAK3105187.1"/>
    </source>
</evidence>
<dbReference type="InterPro" id="IPR000477">
    <property type="entry name" value="RT_dom"/>
</dbReference>
<dbReference type="PROSITE" id="PS50878">
    <property type="entry name" value="RT_POL"/>
    <property type="match status" value="1"/>
</dbReference>
<dbReference type="InterPro" id="IPR052055">
    <property type="entry name" value="Hepadnavirus_pol/RT"/>
</dbReference>
<dbReference type="EMBL" id="VSWD01000004">
    <property type="protein sequence ID" value="KAK3105187.1"/>
    <property type="molecule type" value="Genomic_DNA"/>
</dbReference>
<dbReference type="InterPro" id="IPR043128">
    <property type="entry name" value="Rev_trsase/Diguanyl_cyclase"/>
</dbReference>
<dbReference type="PANTHER" id="PTHR33050:SF7">
    <property type="entry name" value="RIBONUCLEASE H"/>
    <property type="match status" value="1"/>
</dbReference>
<evidence type="ECO:0000256" key="1">
    <source>
        <dbReference type="SAM" id="MobiDB-lite"/>
    </source>
</evidence>
<sequence length="1176" mass="133115">MTLLQHQQQNTRCSIMYEYSVILSYLYVTSPGCQSVNVTSLFNRSQRRPRSHGIRKYNRPEIHSFSFDDLVPFLNEPLGLHYIRTKLYSVPFRKLHEIYDYTKDLTYTDTRSPEYRLQGVILDISAFRLFQAVRSDKSEEKTNRPFIKVRFADKGIDNLNLGQILNHKTVTEKIPPYFKRKETPCISYSYTPTVAFKIYNYKRFLQCIDLSNPSLHPLPCECSSSDFNYSPCGHVITGDLSIVKNDKLRELLKKDPKYRESMSFTWNQNVKIIMDSCEEYARRWAKKEDVQLDTLSEWIKSIRGLLLSRINRLKSTVNTRFVSIFKDPDVITELTYLQEHYVITPADKASNNYTFTCKKYYFDSLVKELGLNSTPGNPTYTPTNLSASEIIDHHKSALASFGFDTTNLDSDLPYLYCIPKMHKNPYKQRFIAGSSKCSTKSVSILLTKVLSEIKSGLQKYCSTVYSRSGINQMWILKNSKELLEHLKSTHFSRVHSIKAFDFSTLYTTIPHSKLKERLEKIISNAFTISGYNIEFVKTPKSNANLPQKMSNESLNVIEKEISELLVKKAVEMVESPHHDQIQVFSNIFIRPKRDGGLRPIFNLKELNKYIQYEHFKMEGFHVVKNLLQKGDYMVKVDLKDAYLTVNIHENFRKFLRFRNSQGQILQFRALPFGMASGPRLFTKIMKPVIAQLRRLGVRLVIYLDDILLMNKSLTALEKDRDSLIWLLQNLGFIVNWEKSELTPCQKIEFLGLMINSVSMEVSLSPEKIQKILTKCKSVLSPEKVTIQEVASLLGLLNSARDAIVPSTLYIRQMQMHQTKHLLINKTYQAEITLSPACKEEIHWWINHVHHYNGKQILTPSPDLIIETDASNLGWGGVCQGMKMGGTLDNGRKITTHKFSGTKSSTTINNKNKEKHISSLENGQYNCSSSHKPHGGNKVKGTKSNNSSNLGILLGEGDNSHSGIPSRSTEQSSGLRESPCKLLLPVETKYKHVQPVEQNMGPHRSRYVCRQTEQSSTQLLQPQTGPRSIGGGCISDGMEESQCICISSILSDNEGACQSNERGIRFSNNNTILANTCSIPNAPEYDSRLPNTTATIEGPSVVTGRGVSSPGCELDTQASGMESVRKQAKAKGLSKGASSLLVHGGKGPNPLTTPAGNTGIAGVVKGIWIPFKPLWNK</sequence>
<organism evidence="3 4">
    <name type="scientific">Pinctada imbricata</name>
    <name type="common">Atlantic pearl-oyster</name>
    <name type="synonym">Pinctada martensii</name>
    <dbReference type="NCBI Taxonomy" id="66713"/>
    <lineage>
        <taxon>Eukaryota</taxon>
        <taxon>Metazoa</taxon>
        <taxon>Spiralia</taxon>
        <taxon>Lophotrochozoa</taxon>
        <taxon>Mollusca</taxon>
        <taxon>Bivalvia</taxon>
        <taxon>Autobranchia</taxon>
        <taxon>Pteriomorphia</taxon>
        <taxon>Pterioida</taxon>
        <taxon>Pterioidea</taxon>
        <taxon>Pteriidae</taxon>
        <taxon>Pinctada</taxon>
    </lineage>
</organism>
<feature type="domain" description="Reverse transcriptase" evidence="2">
    <location>
        <begin position="571"/>
        <end position="754"/>
    </location>
</feature>
<comment type="caution">
    <text evidence="3">The sequence shown here is derived from an EMBL/GenBank/DDBJ whole genome shotgun (WGS) entry which is preliminary data.</text>
</comment>
<reference evidence="3" key="1">
    <citation type="submission" date="2019-08" db="EMBL/GenBank/DDBJ databases">
        <title>The improved chromosome-level genome for the pearl oyster Pinctada fucata martensii using PacBio sequencing and Hi-C.</title>
        <authorList>
            <person name="Zheng Z."/>
        </authorList>
    </citation>
    <scope>NUCLEOTIDE SEQUENCE</scope>
    <source>
        <strain evidence="3">ZZ-2019</strain>
        <tissue evidence="3">Adductor muscle</tissue>
    </source>
</reference>
<dbReference type="AlphaFoldDB" id="A0AA89C1Q4"/>
<evidence type="ECO:0000313" key="4">
    <source>
        <dbReference type="Proteomes" id="UP001186944"/>
    </source>
</evidence>
<feature type="region of interest" description="Disordered" evidence="1">
    <location>
        <begin position="1093"/>
        <end position="1117"/>
    </location>
</feature>
<name>A0AA89C1Q4_PINIB</name>
<accession>A0AA89C1Q4</accession>
<protein>
    <recommendedName>
        <fullName evidence="2">Reverse transcriptase domain-containing protein</fullName>
    </recommendedName>
</protein>
<dbReference type="InterPro" id="IPR043502">
    <property type="entry name" value="DNA/RNA_pol_sf"/>
</dbReference>
<feature type="compositionally biased region" description="Basic residues" evidence="1">
    <location>
        <begin position="930"/>
        <end position="940"/>
    </location>
</feature>
<dbReference type="Gene3D" id="3.10.10.10">
    <property type="entry name" value="HIV Type 1 Reverse Transcriptase, subunit A, domain 1"/>
    <property type="match status" value="1"/>
</dbReference>
<dbReference type="SUPFAM" id="SSF56672">
    <property type="entry name" value="DNA/RNA polymerases"/>
    <property type="match status" value="1"/>
</dbReference>
<dbReference type="CDD" id="cd03714">
    <property type="entry name" value="RT_DIRS1"/>
    <property type="match status" value="1"/>
</dbReference>
<dbReference type="Proteomes" id="UP001186944">
    <property type="component" value="Unassembled WGS sequence"/>
</dbReference>
<dbReference type="Pfam" id="PF00078">
    <property type="entry name" value="RVT_1"/>
    <property type="match status" value="1"/>
</dbReference>